<dbReference type="Proteomes" id="UP000683310">
    <property type="component" value="Chromosome"/>
</dbReference>
<dbReference type="RefSeq" id="WP_213554731.1">
    <property type="nucleotide sequence ID" value="NZ_JBHZDI010000050.1"/>
</dbReference>
<evidence type="ECO:0000313" key="2">
    <source>
        <dbReference type="EMBL" id="QVI18694.1"/>
    </source>
</evidence>
<dbReference type="PROSITE" id="PS51186">
    <property type="entry name" value="GNAT"/>
    <property type="match status" value="1"/>
</dbReference>
<dbReference type="CDD" id="cd04301">
    <property type="entry name" value="NAT_SF"/>
    <property type="match status" value="1"/>
</dbReference>
<evidence type="ECO:0000313" key="3">
    <source>
        <dbReference type="Proteomes" id="UP000683310"/>
    </source>
</evidence>
<sequence>MSEGQTPPAEPARQPVDELLERRQQALCNYLDASADIAGSRIRANLAGWQRWLGRLPGSPVARATARRDALVRDLAVHGVGADDHRWGVLSGAYVRSLGAPLCLEDTLAELTQRYSAEHPHWTRRLEALSRATGEARPMAAVGDRSVVADLTEELLAITRSAPDEAARQRLSDHLPGVLRPVPSDIEALRRNDALAEVVFDIYADTIKLDNITVNPELRGTGLGTAVLQHLCRAADAHHLYIVGQLVPTYRDDDSAVPKLANWCRHHGFSVNERLGGRIVRTPSSVPGSAAI</sequence>
<dbReference type="InterPro" id="IPR016181">
    <property type="entry name" value="Acyl_CoA_acyltransferase"/>
</dbReference>
<dbReference type="Gene3D" id="3.40.630.30">
    <property type="match status" value="1"/>
</dbReference>
<protein>
    <recommendedName>
        <fullName evidence="1">N-acetyltransferase domain-containing protein</fullName>
    </recommendedName>
</protein>
<dbReference type="SUPFAM" id="SSF55729">
    <property type="entry name" value="Acyl-CoA N-acyltransferases (Nat)"/>
    <property type="match status" value="1"/>
</dbReference>
<feature type="domain" description="N-acetyltransferase" evidence="1">
    <location>
        <begin position="146"/>
        <end position="292"/>
    </location>
</feature>
<dbReference type="Pfam" id="PF00583">
    <property type="entry name" value="Acetyltransf_1"/>
    <property type="match status" value="1"/>
</dbReference>
<proteinExistence type="predicted"/>
<evidence type="ECO:0000259" key="1">
    <source>
        <dbReference type="PROSITE" id="PS51186"/>
    </source>
</evidence>
<keyword evidence="3" id="KW-1185">Reference proteome</keyword>
<organism evidence="2 3">
    <name type="scientific">Nocardia tengchongensis</name>
    <dbReference type="NCBI Taxonomy" id="2055889"/>
    <lineage>
        <taxon>Bacteria</taxon>
        <taxon>Bacillati</taxon>
        <taxon>Actinomycetota</taxon>
        <taxon>Actinomycetes</taxon>
        <taxon>Mycobacteriales</taxon>
        <taxon>Nocardiaceae</taxon>
        <taxon>Nocardia</taxon>
    </lineage>
</organism>
<dbReference type="EMBL" id="CP074371">
    <property type="protein sequence ID" value="QVI18694.1"/>
    <property type="molecule type" value="Genomic_DNA"/>
</dbReference>
<gene>
    <name evidence="2" type="ORF">KHQ06_19265</name>
</gene>
<accession>A0ABX8CFE2</accession>
<name>A0ABX8CFE2_9NOCA</name>
<dbReference type="InterPro" id="IPR000182">
    <property type="entry name" value="GNAT_dom"/>
</dbReference>
<reference evidence="2 3" key="1">
    <citation type="submission" date="2021-04" db="EMBL/GenBank/DDBJ databases">
        <title>Nocardia tengchongensis.</title>
        <authorList>
            <person name="Zhuang k."/>
            <person name="Ran Y."/>
            <person name="Li W."/>
        </authorList>
    </citation>
    <scope>NUCLEOTIDE SEQUENCE [LARGE SCALE GENOMIC DNA]</scope>
    <source>
        <strain evidence="2 3">CFH S0057</strain>
    </source>
</reference>